<name>A0ABT0WR10_9BURK</name>
<sequence>MSSTAGEHPLAAEKRPLWLFGFVVSTMVGLLFYMAASLSIESDASEQFNNLARNTQKNIESRTKSYANLLRGTASLFQANEHVSREQFHRYVANIALQQNYPGVMNLNYSQELDETQRPAYEAAMRRDYPPGRDGYPAFAIHPPGPRAQYSVLVYIEPIASAPEKYGYDIASRPQIAEALAQSRDSGHISNSGVPVPMDGRPQLTGMAMRLPVYRFGMPVDTVEQRRAAYQGSVGIGYDLVTMMRSALADMPVRNVRLTLFDIGPQALQQRDVPLQLPHDMRPIFDSTAAGMHAPWWQPGSSGRYLSSTLLIEHNGRAWQALFSVRKSDLYSRFDAFLPWLALLIGFASTMLLYVLFHTLASSRRRAIQMATGMTEELRASQIRLQLSHQKLRRLAAHADQIKEEERKRIAREIHDDLGQNLLVLRIDADMLASRTQRRHPRLNARARSTLEQIDATIKSVRQIINDLRPTVLDLGVNAAVEWQVAQFRQRTGIACEVSESHDDICLSDQCATALFRILQESLSNISQHANASRVQVKLEKCRDTVSMSVSDNGVGAAIDGRNKLGSFGLVGIEERIKLLGGTFYIESSPGAGMSVHVSVPLGADATAFPYEEESRASG</sequence>
<evidence type="ECO:0000256" key="8">
    <source>
        <dbReference type="SAM" id="Phobius"/>
    </source>
</evidence>
<keyword evidence="6" id="KW-0902">Two-component regulatory system</keyword>
<dbReference type="SUPFAM" id="SSF55874">
    <property type="entry name" value="ATPase domain of HSP90 chaperone/DNA topoisomerase II/histidine kinase"/>
    <property type="match status" value="1"/>
</dbReference>
<dbReference type="InterPro" id="IPR042240">
    <property type="entry name" value="CHASE_sf"/>
</dbReference>
<evidence type="ECO:0000256" key="6">
    <source>
        <dbReference type="ARBA" id="ARBA00023012"/>
    </source>
</evidence>
<dbReference type="InterPro" id="IPR036890">
    <property type="entry name" value="HATPase_C_sf"/>
</dbReference>
<feature type="transmembrane region" description="Helical" evidence="8">
    <location>
        <begin position="17"/>
        <end position="36"/>
    </location>
</feature>
<dbReference type="PANTHER" id="PTHR24421:SF59">
    <property type="entry name" value="OXYGEN SENSOR HISTIDINE KINASE NREB"/>
    <property type="match status" value="1"/>
</dbReference>
<keyword evidence="12" id="KW-1185">Reference proteome</keyword>
<dbReference type="InterPro" id="IPR003594">
    <property type="entry name" value="HATPase_dom"/>
</dbReference>
<dbReference type="PROSITE" id="PS50109">
    <property type="entry name" value="HIS_KIN"/>
    <property type="match status" value="1"/>
</dbReference>
<evidence type="ECO:0000259" key="9">
    <source>
        <dbReference type="PROSITE" id="PS50109"/>
    </source>
</evidence>
<dbReference type="InterPro" id="IPR005467">
    <property type="entry name" value="His_kinase_dom"/>
</dbReference>
<evidence type="ECO:0000256" key="5">
    <source>
        <dbReference type="ARBA" id="ARBA00022989"/>
    </source>
</evidence>
<dbReference type="Gene3D" id="1.20.5.1930">
    <property type="match status" value="1"/>
</dbReference>
<keyword evidence="2" id="KW-0808">Transferase</keyword>
<evidence type="ECO:0000256" key="2">
    <source>
        <dbReference type="ARBA" id="ARBA00022679"/>
    </source>
</evidence>
<comment type="subcellular location">
    <subcellularLocation>
        <location evidence="1">Membrane</location>
    </subcellularLocation>
</comment>
<proteinExistence type="predicted"/>
<dbReference type="Gene3D" id="3.30.565.10">
    <property type="entry name" value="Histidine kinase-like ATPase, C-terminal domain"/>
    <property type="match status" value="1"/>
</dbReference>
<feature type="domain" description="Histidine kinase" evidence="9">
    <location>
        <begin position="413"/>
        <end position="604"/>
    </location>
</feature>
<dbReference type="CDD" id="cd16917">
    <property type="entry name" value="HATPase_UhpB-NarQ-NarX-like"/>
    <property type="match status" value="1"/>
</dbReference>
<evidence type="ECO:0000256" key="4">
    <source>
        <dbReference type="ARBA" id="ARBA00022777"/>
    </source>
</evidence>
<dbReference type="InterPro" id="IPR050482">
    <property type="entry name" value="Sensor_HK_TwoCompSys"/>
</dbReference>
<dbReference type="PROSITE" id="PS50839">
    <property type="entry name" value="CHASE"/>
    <property type="match status" value="1"/>
</dbReference>
<feature type="domain" description="CHASE" evidence="10">
    <location>
        <begin position="79"/>
        <end position="262"/>
    </location>
</feature>
<dbReference type="EMBL" id="JAMQGR010000003">
    <property type="protein sequence ID" value="MCM2566353.1"/>
    <property type="molecule type" value="Genomic_DNA"/>
</dbReference>
<gene>
    <name evidence="11" type="ORF">NCG91_12170</name>
</gene>
<dbReference type="RefSeq" id="WP_251349882.1">
    <property type="nucleotide sequence ID" value="NZ_JAMQGR010000003.1"/>
</dbReference>
<evidence type="ECO:0000256" key="3">
    <source>
        <dbReference type="ARBA" id="ARBA00022692"/>
    </source>
</evidence>
<keyword evidence="4" id="KW-0418">Kinase</keyword>
<keyword evidence="7 8" id="KW-0472">Membrane</keyword>
<accession>A0ABT0WR10</accession>
<protein>
    <submittedName>
        <fullName evidence="11">CHASE domain-containing protein</fullName>
    </submittedName>
</protein>
<dbReference type="Proteomes" id="UP001202243">
    <property type="component" value="Unassembled WGS sequence"/>
</dbReference>
<evidence type="ECO:0000313" key="12">
    <source>
        <dbReference type="Proteomes" id="UP001202243"/>
    </source>
</evidence>
<comment type="caution">
    <text evidence="11">The sequence shown here is derived from an EMBL/GenBank/DDBJ whole genome shotgun (WGS) entry which is preliminary data.</text>
</comment>
<dbReference type="Pfam" id="PF03924">
    <property type="entry name" value="CHASE"/>
    <property type="match status" value="1"/>
</dbReference>
<dbReference type="PANTHER" id="PTHR24421">
    <property type="entry name" value="NITRATE/NITRITE SENSOR PROTEIN NARX-RELATED"/>
    <property type="match status" value="1"/>
</dbReference>
<keyword evidence="3 8" id="KW-0812">Transmembrane</keyword>
<dbReference type="Pfam" id="PF02518">
    <property type="entry name" value="HATPase_c"/>
    <property type="match status" value="1"/>
</dbReference>
<dbReference type="InterPro" id="IPR006189">
    <property type="entry name" value="CHASE_dom"/>
</dbReference>
<organism evidence="11 12">
    <name type="scientific">Janthinobacterium kumbetense</name>
    <dbReference type="NCBI Taxonomy" id="2950280"/>
    <lineage>
        <taxon>Bacteria</taxon>
        <taxon>Pseudomonadati</taxon>
        <taxon>Pseudomonadota</taxon>
        <taxon>Betaproteobacteria</taxon>
        <taxon>Burkholderiales</taxon>
        <taxon>Oxalobacteraceae</taxon>
        <taxon>Janthinobacterium</taxon>
    </lineage>
</organism>
<dbReference type="InterPro" id="IPR011712">
    <property type="entry name" value="Sig_transdc_His_kin_sub3_dim/P"/>
</dbReference>
<evidence type="ECO:0000256" key="7">
    <source>
        <dbReference type="ARBA" id="ARBA00023136"/>
    </source>
</evidence>
<evidence type="ECO:0000313" key="11">
    <source>
        <dbReference type="EMBL" id="MCM2566353.1"/>
    </source>
</evidence>
<dbReference type="Gene3D" id="3.30.450.350">
    <property type="entry name" value="CHASE domain"/>
    <property type="match status" value="1"/>
</dbReference>
<dbReference type="Pfam" id="PF07730">
    <property type="entry name" value="HisKA_3"/>
    <property type="match status" value="1"/>
</dbReference>
<reference evidence="11 12" key="1">
    <citation type="submission" date="2022-06" db="EMBL/GenBank/DDBJ databases">
        <title>Janthinobacterium kumbetensis sp. nov., isolated from spring water in Turkey.</title>
        <authorList>
            <person name="Inan Bektas K."/>
            <person name="Belduz A.A."/>
            <person name="Canakci S."/>
            <person name="Nalcaoglu A."/>
            <person name="Ceylan E."/>
            <person name="Kati H."/>
        </authorList>
    </citation>
    <scope>NUCLEOTIDE SEQUENCE [LARGE SCALE GENOMIC DNA]</scope>
    <source>
        <strain evidence="11 12">GK</strain>
    </source>
</reference>
<evidence type="ECO:0000256" key="1">
    <source>
        <dbReference type="ARBA" id="ARBA00004370"/>
    </source>
</evidence>
<keyword evidence="5 8" id="KW-1133">Transmembrane helix</keyword>
<dbReference type="SMART" id="SM01079">
    <property type="entry name" value="CHASE"/>
    <property type="match status" value="1"/>
</dbReference>
<evidence type="ECO:0000259" key="10">
    <source>
        <dbReference type="PROSITE" id="PS50839"/>
    </source>
</evidence>
<feature type="transmembrane region" description="Helical" evidence="8">
    <location>
        <begin position="337"/>
        <end position="357"/>
    </location>
</feature>
<dbReference type="SMART" id="SM00387">
    <property type="entry name" value="HATPase_c"/>
    <property type="match status" value="1"/>
</dbReference>